<reference evidence="2" key="1">
    <citation type="submission" date="2020-01" db="EMBL/GenBank/DDBJ databases">
        <authorList>
            <person name="Mishra B."/>
        </authorList>
    </citation>
    <scope>NUCLEOTIDE SEQUENCE [LARGE SCALE GENOMIC DNA]</scope>
</reference>
<dbReference type="OrthoDB" id="1750034at2759"/>
<accession>A0A6D2K1X8</accession>
<dbReference type="EMBL" id="CACVBM020001328">
    <property type="protein sequence ID" value="CAA7045648.1"/>
    <property type="molecule type" value="Genomic_DNA"/>
</dbReference>
<dbReference type="Proteomes" id="UP000467841">
    <property type="component" value="Unassembled WGS sequence"/>
</dbReference>
<organism evidence="2 3">
    <name type="scientific">Microthlaspi erraticum</name>
    <dbReference type="NCBI Taxonomy" id="1685480"/>
    <lineage>
        <taxon>Eukaryota</taxon>
        <taxon>Viridiplantae</taxon>
        <taxon>Streptophyta</taxon>
        <taxon>Embryophyta</taxon>
        <taxon>Tracheophyta</taxon>
        <taxon>Spermatophyta</taxon>
        <taxon>Magnoliopsida</taxon>
        <taxon>eudicotyledons</taxon>
        <taxon>Gunneridae</taxon>
        <taxon>Pentapetalae</taxon>
        <taxon>rosids</taxon>
        <taxon>malvids</taxon>
        <taxon>Brassicales</taxon>
        <taxon>Brassicaceae</taxon>
        <taxon>Coluteocarpeae</taxon>
        <taxon>Microthlaspi</taxon>
    </lineage>
</organism>
<feature type="domain" description="F-box" evidence="1">
    <location>
        <begin position="22"/>
        <end position="62"/>
    </location>
</feature>
<comment type="caution">
    <text evidence="2">The sequence shown here is derived from an EMBL/GenBank/DDBJ whole genome shotgun (WGS) entry which is preliminary data.</text>
</comment>
<gene>
    <name evidence="2" type="ORF">MERR_LOCUS32883</name>
</gene>
<dbReference type="AlphaFoldDB" id="A0A6D2K1X8"/>
<dbReference type="SUPFAM" id="SSF81383">
    <property type="entry name" value="F-box domain"/>
    <property type="match status" value="1"/>
</dbReference>
<dbReference type="Pfam" id="PF00646">
    <property type="entry name" value="F-box"/>
    <property type="match status" value="1"/>
</dbReference>
<keyword evidence="3" id="KW-1185">Reference proteome</keyword>
<proteinExistence type="predicted"/>
<protein>
    <recommendedName>
        <fullName evidence="1">F-box domain-containing protein</fullName>
    </recommendedName>
</protein>
<dbReference type="InterPro" id="IPR013187">
    <property type="entry name" value="F-box-assoc_dom_typ3"/>
</dbReference>
<dbReference type="InterPro" id="IPR001810">
    <property type="entry name" value="F-box_dom"/>
</dbReference>
<dbReference type="Gene3D" id="1.20.1280.50">
    <property type="match status" value="1"/>
</dbReference>
<name>A0A6D2K1X8_9BRAS</name>
<dbReference type="SMART" id="SM00256">
    <property type="entry name" value="FBOX"/>
    <property type="match status" value="1"/>
</dbReference>
<dbReference type="Pfam" id="PF08268">
    <property type="entry name" value="FBA_3"/>
    <property type="match status" value="1"/>
</dbReference>
<evidence type="ECO:0000313" key="2">
    <source>
        <dbReference type="EMBL" id="CAA7045648.1"/>
    </source>
</evidence>
<sequence length="281" mass="32153">MSQGNNRSSNLTKREKKSEPTIPTDLIIEIFSRLPGKSVARFRCLSKLWSSTLRRPYFTELFLTKSSARPRLLFVLRKDLYEWTVSRRLSLINHMGSRIDEWDTQPVICNPITGRYAILPVLVEDQDIQSNSALGFDPIHKQFKGRLGGISWGCDDSPGETLELRICVLEDVETQKWSESVYSLGENAPVCPWDDYNVGVTAFGEIVLSPKDTTKQFYVFFFSPERNTLQKVEIRGLTDNCSVHVFVDHVEDIDVDDANQLKSRSVKKGLEIIRKRPEPPK</sequence>
<dbReference type="PANTHER" id="PTHR31111:SF130">
    <property type="entry name" value="F-BOX ASSOCIATED UBIQUITINATION EFFECTOR FAMILY PROTEIN"/>
    <property type="match status" value="1"/>
</dbReference>
<evidence type="ECO:0000259" key="1">
    <source>
        <dbReference type="SMART" id="SM00256"/>
    </source>
</evidence>
<dbReference type="InterPro" id="IPR036047">
    <property type="entry name" value="F-box-like_dom_sf"/>
</dbReference>
<evidence type="ECO:0000313" key="3">
    <source>
        <dbReference type="Proteomes" id="UP000467841"/>
    </source>
</evidence>
<dbReference type="PANTHER" id="PTHR31111">
    <property type="entry name" value="BNAA05G37150D PROTEIN-RELATED"/>
    <property type="match status" value="1"/>
</dbReference>